<sequence length="266" mass="27783" precursor="true">MTGPRPQNGPGRRPTGAGTVTLLRLAFLLCLILLWALAAATVPRGMIPSPAATVEAAGRLLSEGRLQGALGQSLITYGTGLGAAILVGIPLGALMGMVRLFGRTVDVFVFALAATPRVAFIPLIILLLGLGIEAKAMIVFLGAVMPIILNTYAGVQARDEELIEMARSTGASATRIQIHVVLPGALPFLVVGLRLGATIGLINTVVAELYTAVSGLGGLLALYGNTFRMAEYFVIVLALAAIGVIVTESLRLLEGRLSRWRLPGRP</sequence>
<dbReference type="GO" id="GO:0005886">
    <property type="term" value="C:plasma membrane"/>
    <property type="evidence" value="ECO:0007669"/>
    <property type="project" value="UniProtKB-SubCell"/>
</dbReference>
<dbReference type="Pfam" id="PF00528">
    <property type="entry name" value="BPD_transp_1"/>
    <property type="match status" value="1"/>
</dbReference>
<gene>
    <name evidence="9" type="ordered locus">Rsph17025_1925</name>
</gene>
<keyword evidence="2 7" id="KW-0813">Transport</keyword>
<dbReference type="PROSITE" id="PS50928">
    <property type="entry name" value="ABC_TM1"/>
    <property type="match status" value="1"/>
</dbReference>
<dbReference type="EMBL" id="CP000661">
    <property type="protein sequence ID" value="ABP70816.1"/>
    <property type="molecule type" value="Genomic_DNA"/>
</dbReference>
<dbReference type="InterPro" id="IPR000515">
    <property type="entry name" value="MetI-like"/>
</dbReference>
<keyword evidence="4 7" id="KW-0812">Transmembrane</keyword>
<dbReference type="GO" id="GO:0055085">
    <property type="term" value="P:transmembrane transport"/>
    <property type="evidence" value="ECO:0007669"/>
    <property type="project" value="InterPro"/>
</dbReference>
<feature type="transmembrane region" description="Helical" evidence="7">
    <location>
        <begin position="74"/>
        <end position="95"/>
    </location>
</feature>
<keyword evidence="5 7" id="KW-1133">Transmembrane helix</keyword>
<dbReference type="AlphaFoldDB" id="A4WTV2"/>
<evidence type="ECO:0000256" key="1">
    <source>
        <dbReference type="ARBA" id="ARBA00004651"/>
    </source>
</evidence>
<dbReference type="PANTHER" id="PTHR30151:SF0">
    <property type="entry name" value="ABC TRANSPORTER PERMEASE PROTEIN MJ0413-RELATED"/>
    <property type="match status" value="1"/>
</dbReference>
<accession>A4WTV2</accession>
<feature type="transmembrane region" description="Helical" evidence="7">
    <location>
        <begin position="232"/>
        <end position="253"/>
    </location>
</feature>
<keyword evidence="3" id="KW-1003">Cell membrane</keyword>
<protein>
    <submittedName>
        <fullName evidence="9">Binding-protein-dependent transport systems inner membrane component</fullName>
    </submittedName>
</protein>
<evidence type="ECO:0000256" key="6">
    <source>
        <dbReference type="ARBA" id="ARBA00023136"/>
    </source>
</evidence>
<dbReference type="CDD" id="cd06261">
    <property type="entry name" value="TM_PBP2"/>
    <property type="match status" value="1"/>
</dbReference>
<comment type="similarity">
    <text evidence="7">Belongs to the binding-protein-dependent transport system permease family.</text>
</comment>
<evidence type="ECO:0000313" key="9">
    <source>
        <dbReference type="EMBL" id="ABP70816.1"/>
    </source>
</evidence>
<feature type="transmembrane region" description="Helical" evidence="7">
    <location>
        <begin position="136"/>
        <end position="155"/>
    </location>
</feature>
<dbReference type="SUPFAM" id="SSF161098">
    <property type="entry name" value="MetI-like"/>
    <property type="match status" value="1"/>
</dbReference>
<proteinExistence type="inferred from homology"/>
<evidence type="ECO:0000256" key="2">
    <source>
        <dbReference type="ARBA" id="ARBA00022448"/>
    </source>
</evidence>
<evidence type="ECO:0000256" key="3">
    <source>
        <dbReference type="ARBA" id="ARBA00022475"/>
    </source>
</evidence>
<feature type="transmembrane region" description="Helical" evidence="7">
    <location>
        <begin position="201"/>
        <end position="223"/>
    </location>
</feature>
<dbReference type="BioCyc" id="RSPH349102:G1G8M-1991-MONOMER"/>
<feature type="transmembrane region" description="Helical" evidence="7">
    <location>
        <begin position="21"/>
        <end position="40"/>
    </location>
</feature>
<dbReference type="Gene3D" id="1.10.3720.10">
    <property type="entry name" value="MetI-like"/>
    <property type="match status" value="1"/>
</dbReference>
<keyword evidence="6 7" id="KW-0472">Membrane</keyword>
<dbReference type="KEGG" id="rsq:Rsph17025_1925"/>
<reference evidence="9" key="1">
    <citation type="submission" date="2007-04" db="EMBL/GenBank/DDBJ databases">
        <title>Complete sequence of chromosome of Rhodobacter sphaeroides ATCC 17025.</title>
        <authorList>
            <consortium name="US DOE Joint Genome Institute"/>
            <person name="Copeland A."/>
            <person name="Lucas S."/>
            <person name="Lapidus A."/>
            <person name="Barry K."/>
            <person name="Detter J.C."/>
            <person name="Glavina del Rio T."/>
            <person name="Hammon N."/>
            <person name="Israni S."/>
            <person name="Dalin E."/>
            <person name="Tice H."/>
            <person name="Pitluck S."/>
            <person name="Chertkov O."/>
            <person name="Brettin T."/>
            <person name="Bruce D."/>
            <person name="Han C."/>
            <person name="Schmutz J."/>
            <person name="Larimer F."/>
            <person name="Land M."/>
            <person name="Hauser L."/>
            <person name="Kyrpides N."/>
            <person name="Kim E."/>
            <person name="Richardson P."/>
            <person name="Mackenzie C."/>
            <person name="Choudhary M."/>
            <person name="Donohue T.J."/>
            <person name="Kaplan S."/>
        </authorList>
    </citation>
    <scope>NUCLEOTIDE SEQUENCE [LARGE SCALE GENOMIC DNA]</scope>
    <source>
        <strain evidence="9">ATCC 17025</strain>
    </source>
</reference>
<comment type="subcellular location">
    <subcellularLocation>
        <location evidence="1 7">Cell membrane</location>
        <topology evidence="1 7">Multi-pass membrane protein</topology>
    </subcellularLocation>
</comment>
<evidence type="ECO:0000256" key="4">
    <source>
        <dbReference type="ARBA" id="ARBA00022692"/>
    </source>
</evidence>
<evidence type="ECO:0000259" key="8">
    <source>
        <dbReference type="PROSITE" id="PS50928"/>
    </source>
</evidence>
<dbReference type="PANTHER" id="PTHR30151">
    <property type="entry name" value="ALKANE SULFONATE ABC TRANSPORTER-RELATED, MEMBRANE SUBUNIT"/>
    <property type="match status" value="1"/>
</dbReference>
<name>A4WTV2_CERS5</name>
<organism evidence="9">
    <name type="scientific">Cereibacter sphaeroides (strain ATCC 17025 / ATH 2.4.3)</name>
    <name type="common">Rhodobacter sphaeroides</name>
    <dbReference type="NCBI Taxonomy" id="349102"/>
    <lineage>
        <taxon>Bacteria</taxon>
        <taxon>Pseudomonadati</taxon>
        <taxon>Pseudomonadota</taxon>
        <taxon>Alphaproteobacteria</taxon>
        <taxon>Rhodobacterales</taxon>
        <taxon>Paracoccaceae</taxon>
        <taxon>Cereibacter</taxon>
    </lineage>
</organism>
<feature type="transmembrane region" description="Helical" evidence="7">
    <location>
        <begin position="176"/>
        <end position="195"/>
    </location>
</feature>
<evidence type="ECO:0000256" key="7">
    <source>
        <dbReference type="RuleBase" id="RU363032"/>
    </source>
</evidence>
<feature type="domain" description="ABC transmembrane type-1" evidence="8">
    <location>
        <begin position="70"/>
        <end position="254"/>
    </location>
</feature>
<evidence type="ECO:0000256" key="5">
    <source>
        <dbReference type="ARBA" id="ARBA00022989"/>
    </source>
</evidence>
<dbReference type="HOGENOM" id="CLU_046113_2_2_5"/>
<dbReference type="eggNOG" id="COG0600">
    <property type="taxonomic scope" value="Bacteria"/>
</dbReference>
<feature type="transmembrane region" description="Helical" evidence="7">
    <location>
        <begin position="107"/>
        <end position="130"/>
    </location>
</feature>
<dbReference type="InterPro" id="IPR035906">
    <property type="entry name" value="MetI-like_sf"/>
</dbReference>
<dbReference type="STRING" id="349102.Rsph17025_1925"/>